<keyword evidence="2" id="KW-1185">Reference proteome</keyword>
<gene>
    <name evidence="1" type="ORF">BV22DRAFT_1038637</name>
</gene>
<organism evidence="1 2">
    <name type="scientific">Leucogyrophana mollusca</name>
    <dbReference type="NCBI Taxonomy" id="85980"/>
    <lineage>
        <taxon>Eukaryota</taxon>
        <taxon>Fungi</taxon>
        <taxon>Dikarya</taxon>
        <taxon>Basidiomycota</taxon>
        <taxon>Agaricomycotina</taxon>
        <taxon>Agaricomycetes</taxon>
        <taxon>Agaricomycetidae</taxon>
        <taxon>Boletales</taxon>
        <taxon>Boletales incertae sedis</taxon>
        <taxon>Leucogyrophana</taxon>
    </lineage>
</organism>
<sequence>MAEDTDQMVVQMIKSLLLARIQNEEAGEVSSDSESDSDMPSTATRSPPPPAMSPNGKPRLTRADIDKIPEFFRKSSTPEEIEYFFDNDGYLLPQMQAIIDNNLADVKVCYICRKSAKSKCSKCKMVTYCSQACQRSHWKTHKPLCMMARDPMNYPPQYADPAAAPNAEFAKHVQVGLDMRQRGRRYGSVRSMLHAWLKECPHAGNITVVTQTESNLLTVLRDKESGELKLFKEQIVKHDRTPRPRDRIKSDATAARDIEKYIADTIETVVPMLYPPLVTVYGEFCLQPASKTDFANFNADKTRRGAEIVWRGGRVWDVLQFEPDSLRESDELINPGVLTGTGYPW</sequence>
<name>A0ACB8B864_9AGAM</name>
<comment type="caution">
    <text evidence="1">The sequence shown here is derived from an EMBL/GenBank/DDBJ whole genome shotgun (WGS) entry which is preliminary data.</text>
</comment>
<dbReference type="EMBL" id="MU266525">
    <property type="protein sequence ID" value="KAH7921469.1"/>
    <property type="molecule type" value="Genomic_DNA"/>
</dbReference>
<reference evidence="1" key="1">
    <citation type="journal article" date="2021" name="New Phytol.">
        <title>Evolutionary innovations through gain and loss of genes in the ectomycorrhizal Boletales.</title>
        <authorList>
            <person name="Wu G."/>
            <person name="Miyauchi S."/>
            <person name="Morin E."/>
            <person name="Kuo A."/>
            <person name="Drula E."/>
            <person name="Varga T."/>
            <person name="Kohler A."/>
            <person name="Feng B."/>
            <person name="Cao Y."/>
            <person name="Lipzen A."/>
            <person name="Daum C."/>
            <person name="Hundley H."/>
            <person name="Pangilinan J."/>
            <person name="Johnson J."/>
            <person name="Barry K."/>
            <person name="LaButti K."/>
            <person name="Ng V."/>
            <person name="Ahrendt S."/>
            <person name="Min B."/>
            <person name="Choi I.G."/>
            <person name="Park H."/>
            <person name="Plett J.M."/>
            <person name="Magnuson J."/>
            <person name="Spatafora J.W."/>
            <person name="Nagy L.G."/>
            <person name="Henrissat B."/>
            <person name="Grigoriev I.V."/>
            <person name="Yang Z.L."/>
            <person name="Xu J."/>
            <person name="Martin F.M."/>
        </authorList>
    </citation>
    <scope>NUCLEOTIDE SEQUENCE</scope>
    <source>
        <strain evidence="1">KUC20120723A-06</strain>
    </source>
</reference>
<dbReference type="Proteomes" id="UP000790709">
    <property type="component" value="Unassembled WGS sequence"/>
</dbReference>
<proteinExistence type="predicted"/>
<evidence type="ECO:0000313" key="1">
    <source>
        <dbReference type="EMBL" id="KAH7921469.1"/>
    </source>
</evidence>
<protein>
    <submittedName>
        <fullName evidence="1">Uncharacterized protein</fullName>
    </submittedName>
</protein>
<evidence type="ECO:0000313" key="2">
    <source>
        <dbReference type="Proteomes" id="UP000790709"/>
    </source>
</evidence>
<accession>A0ACB8B864</accession>